<keyword evidence="2" id="KW-1185">Reference proteome</keyword>
<organism evidence="1 2">
    <name type="scientific">Porites evermanni</name>
    <dbReference type="NCBI Taxonomy" id="104178"/>
    <lineage>
        <taxon>Eukaryota</taxon>
        <taxon>Metazoa</taxon>
        <taxon>Cnidaria</taxon>
        <taxon>Anthozoa</taxon>
        <taxon>Hexacorallia</taxon>
        <taxon>Scleractinia</taxon>
        <taxon>Fungiina</taxon>
        <taxon>Poritidae</taxon>
        <taxon>Porites</taxon>
    </lineage>
</organism>
<proteinExistence type="predicted"/>
<dbReference type="EMBL" id="CALNXI010000298">
    <property type="protein sequence ID" value="CAH3024302.1"/>
    <property type="molecule type" value="Genomic_DNA"/>
</dbReference>
<evidence type="ECO:0000313" key="1">
    <source>
        <dbReference type="EMBL" id="CAH3024302.1"/>
    </source>
</evidence>
<comment type="caution">
    <text evidence="1">The sequence shown here is derived from an EMBL/GenBank/DDBJ whole genome shotgun (WGS) entry which is preliminary data.</text>
</comment>
<reference evidence="1 2" key="1">
    <citation type="submission" date="2022-05" db="EMBL/GenBank/DDBJ databases">
        <authorList>
            <consortium name="Genoscope - CEA"/>
            <person name="William W."/>
        </authorList>
    </citation>
    <scope>NUCLEOTIDE SEQUENCE [LARGE SCALE GENOMIC DNA]</scope>
</reference>
<name>A0ABN8M760_9CNID</name>
<gene>
    <name evidence="1" type="ORF">PEVE_00022287</name>
</gene>
<sequence>MKFIEDDTLKGLSKHLFAPSGAMYSIATHLMTLETLFSHPAEFAKRHHESPEVQSFKQNPSRESMVAYIASQTRSHSEIVPEEEQGASIWDVLTQRSSTREAQQAGTFW</sequence>
<evidence type="ECO:0000313" key="2">
    <source>
        <dbReference type="Proteomes" id="UP001159427"/>
    </source>
</evidence>
<protein>
    <submittedName>
        <fullName evidence="1">Uncharacterized protein</fullName>
    </submittedName>
</protein>
<feature type="non-terminal residue" evidence="1">
    <location>
        <position position="109"/>
    </location>
</feature>
<accession>A0ABN8M760</accession>
<dbReference type="Proteomes" id="UP001159427">
    <property type="component" value="Unassembled WGS sequence"/>
</dbReference>